<evidence type="ECO:0000259" key="2">
    <source>
        <dbReference type="Pfam" id="PF03807"/>
    </source>
</evidence>
<reference evidence="3" key="1">
    <citation type="submission" date="2021-12" db="EMBL/GenBank/DDBJ databases">
        <authorList>
            <person name="Li Y."/>
        </authorList>
    </citation>
    <scope>NUCLEOTIDE SEQUENCE</scope>
    <source>
        <strain evidence="3">DKSPLA3</strain>
    </source>
</reference>
<evidence type="ECO:0000313" key="4">
    <source>
        <dbReference type="Proteomes" id="UP001139089"/>
    </source>
</evidence>
<dbReference type="Gene3D" id="3.40.50.720">
    <property type="entry name" value="NAD(P)-binding Rossmann-like Domain"/>
    <property type="match status" value="1"/>
</dbReference>
<dbReference type="EMBL" id="JAJOZR010000006">
    <property type="protein sequence ID" value="MCD7109395.1"/>
    <property type="molecule type" value="Genomic_DNA"/>
</dbReference>
<dbReference type="InterPro" id="IPR051267">
    <property type="entry name" value="STEAP_metalloreductase"/>
</dbReference>
<dbReference type="Pfam" id="PF03807">
    <property type="entry name" value="F420_oxidored"/>
    <property type="match status" value="1"/>
</dbReference>
<evidence type="ECO:0000313" key="3">
    <source>
        <dbReference type="EMBL" id="MCD7109395.1"/>
    </source>
</evidence>
<dbReference type="RefSeq" id="WP_231814001.1">
    <property type="nucleotide sequence ID" value="NZ_JAJOZR010000006.1"/>
</dbReference>
<dbReference type="AlphaFoldDB" id="A0A9X1NR27"/>
<accession>A0A9X1NR27</accession>
<sequence>MNIGIIGSGNIGAELARKLSAAGHTVKLANSRGPESLKDIVHATTISAVAKEDVATDSDVVILSIPFAHNGEAASLVAKAPADTIFVDTSNYYPMRDGRIAEVEGGKPETVWASEQVGRPLIKAWNAILSQTLVEAGTISGTPNRIAVPIAGDDLAAKRVVAELVSATGFDTVDAGQLADSWRFQPGSPAYCTELTNAELDAALSNASRERSPANRDAIMQAITDGKVPMTRAAMASNNRLMSN</sequence>
<dbReference type="InterPro" id="IPR036291">
    <property type="entry name" value="NAD(P)-bd_dom_sf"/>
</dbReference>
<dbReference type="Proteomes" id="UP001139089">
    <property type="component" value="Unassembled WGS sequence"/>
</dbReference>
<dbReference type="GO" id="GO:0016491">
    <property type="term" value="F:oxidoreductase activity"/>
    <property type="evidence" value="ECO:0007669"/>
    <property type="project" value="UniProtKB-KW"/>
</dbReference>
<comment type="caution">
    <text evidence="3">The sequence shown here is derived from an EMBL/GenBank/DDBJ whole genome shotgun (WGS) entry which is preliminary data.</text>
</comment>
<proteinExistence type="predicted"/>
<dbReference type="InterPro" id="IPR028939">
    <property type="entry name" value="P5C_Rdtase_cat_N"/>
</dbReference>
<keyword evidence="1" id="KW-0560">Oxidoreductase</keyword>
<keyword evidence="4" id="KW-1185">Reference proteome</keyword>
<name>A0A9X1NR27_9HYPH</name>
<dbReference type="PANTHER" id="PTHR14239">
    <property type="entry name" value="DUDULIN-RELATED"/>
    <property type="match status" value="1"/>
</dbReference>
<evidence type="ECO:0000256" key="1">
    <source>
        <dbReference type="ARBA" id="ARBA00023002"/>
    </source>
</evidence>
<gene>
    <name evidence="3" type="ORF">LRX75_10095</name>
</gene>
<organism evidence="3 4">
    <name type="scientific">Rhizobium quercicola</name>
    <dbReference type="NCBI Taxonomy" id="2901226"/>
    <lineage>
        <taxon>Bacteria</taxon>
        <taxon>Pseudomonadati</taxon>
        <taxon>Pseudomonadota</taxon>
        <taxon>Alphaproteobacteria</taxon>
        <taxon>Hyphomicrobiales</taxon>
        <taxon>Rhizobiaceae</taxon>
        <taxon>Rhizobium/Agrobacterium group</taxon>
        <taxon>Rhizobium</taxon>
    </lineage>
</organism>
<feature type="domain" description="Pyrroline-5-carboxylate reductase catalytic N-terminal" evidence="2">
    <location>
        <begin position="3"/>
        <end position="92"/>
    </location>
</feature>
<protein>
    <submittedName>
        <fullName evidence="3">NAD(P)-binding domain-containing protein</fullName>
    </submittedName>
</protein>
<dbReference type="SUPFAM" id="SSF51735">
    <property type="entry name" value="NAD(P)-binding Rossmann-fold domains"/>
    <property type="match status" value="1"/>
</dbReference>